<keyword evidence="4 5" id="KW-0472">Membrane</keyword>
<feature type="transmembrane region" description="Helical" evidence="5">
    <location>
        <begin position="265"/>
        <end position="282"/>
    </location>
</feature>
<dbReference type="Gene3D" id="1.10.3720.10">
    <property type="entry name" value="MetI-like"/>
    <property type="match status" value="1"/>
</dbReference>
<comment type="similarity">
    <text evidence="5">Belongs to the binding-protein-dependent transport system permease family.</text>
</comment>
<name>A0A810N6Q1_9ACTN</name>
<dbReference type="InterPro" id="IPR000515">
    <property type="entry name" value="MetI-like"/>
</dbReference>
<evidence type="ECO:0000256" key="4">
    <source>
        <dbReference type="ARBA" id="ARBA00023136"/>
    </source>
</evidence>
<dbReference type="GO" id="GO:0006865">
    <property type="term" value="P:amino acid transport"/>
    <property type="evidence" value="ECO:0007669"/>
    <property type="project" value="TreeGrafter"/>
</dbReference>
<sequence>MSQQSVLYDAPGPRAKRVTLIASAVIAVLVAAGAYFLVYRPLDEQGQFDMELWGPLIDPSNEVFSQVWKLLGQGFQATLTAAALAIVSSLVVGTALAVLRVQLKATMKRRFVHHSRPTAIALRTLTLVLNGITRFCVEVFRGLPVVITIFFVASALPDLGVDLGRILWYLVIGLTLYNGVVIAEILRSGMEGLPGGQREAAEAIGLSSFATIRLILLPQAFRIMLPALISQLIVVLKDTSLGFIISYEEVLKQSQTVILNLENPIQVYALVALIYILVNYALSKLAEYAQRRMSRGRKTGTLRKAKDQPPAALAADLTPPAKL</sequence>
<dbReference type="PANTHER" id="PTHR30614:SF21">
    <property type="entry name" value="AMINO ACID ABC TRANSPORTER PERMEASE"/>
    <property type="match status" value="1"/>
</dbReference>
<dbReference type="GO" id="GO:0055085">
    <property type="term" value="P:transmembrane transport"/>
    <property type="evidence" value="ECO:0007669"/>
    <property type="project" value="InterPro"/>
</dbReference>
<protein>
    <submittedName>
        <fullName evidence="8">Glutamate ABC transporter permease</fullName>
    </submittedName>
</protein>
<feature type="domain" description="ABC transmembrane type-1" evidence="7">
    <location>
        <begin position="75"/>
        <end position="286"/>
    </location>
</feature>
<comment type="subcellular location">
    <subcellularLocation>
        <location evidence="5">Cell membrane</location>
        <topology evidence="5">Multi-pass membrane protein</topology>
    </subcellularLocation>
    <subcellularLocation>
        <location evidence="1">Membrane</location>
        <topology evidence="1">Multi-pass membrane protein</topology>
    </subcellularLocation>
</comment>
<feature type="region of interest" description="Disordered" evidence="6">
    <location>
        <begin position="297"/>
        <end position="323"/>
    </location>
</feature>
<evidence type="ECO:0000256" key="3">
    <source>
        <dbReference type="ARBA" id="ARBA00022989"/>
    </source>
</evidence>
<dbReference type="Pfam" id="PF00528">
    <property type="entry name" value="BPD_transp_1"/>
    <property type="match status" value="1"/>
</dbReference>
<dbReference type="RefSeq" id="WP_212816497.1">
    <property type="nucleotide sequence ID" value="NZ_AP023359.1"/>
</dbReference>
<evidence type="ECO:0000256" key="5">
    <source>
        <dbReference type="RuleBase" id="RU363032"/>
    </source>
</evidence>
<feature type="transmembrane region" description="Helical" evidence="5">
    <location>
        <begin position="20"/>
        <end position="38"/>
    </location>
</feature>
<dbReference type="PANTHER" id="PTHR30614">
    <property type="entry name" value="MEMBRANE COMPONENT OF AMINO ACID ABC TRANSPORTER"/>
    <property type="match status" value="1"/>
</dbReference>
<keyword evidence="2 5" id="KW-0812">Transmembrane</keyword>
<feature type="transmembrane region" description="Helical" evidence="5">
    <location>
        <begin position="223"/>
        <end position="245"/>
    </location>
</feature>
<keyword evidence="9" id="KW-1185">Reference proteome</keyword>
<gene>
    <name evidence="8" type="ORF">Prubr_41360</name>
</gene>
<evidence type="ECO:0000256" key="1">
    <source>
        <dbReference type="ARBA" id="ARBA00004141"/>
    </source>
</evidence>
<evidence type="ECO:0000259" key="7">
    <source>
        <dbReference type="PROSITE" id="PS50928"/>
    </source>
</evidence>
<feature type="compositionally biased region" description="Low complexity" evidence="6">
    <location>
        <begin position="308"/>
        <end position="323"/>
    </location>
</feature>
<accession>A0A810N6Q1</accession>
<evidence type="ECO:0000313" key="8">
    <source>
        <dbReference type="EMBL" id="BCJ67115.1"/>
    </source>
</evidence>
<evidence type="ECO:0000313" key="9">
    <source>
        <dbReference type="Proteomes" id="UP000680866"/>
    </source>
</evidence>
<organism evidence="8 9">
    <name type="scientific">Polymorphospora rubra</name>
    <dbReference type="NCBI Taxonomy" id="338584"/>
    <lineage>
        <taxon>Bacteria</taxon>
        <taxon>Bacillati</taxon>
        <taxon>Actinomycetota</taxon>
        <taxon>Actinomycetes</taxon>
        <taxon>Micromonosporales</taxon>
        <taxon>Micromonosporaceae</taxon>
        <taxon>Polymorphospora</taxon>
    </lineage>
</organism>
<dbReference type="GO" id="GO:0005886">
    <property type="term" value="C:plasma membrane"/>
    <property type="evidence" value="ECO:0007669"/>
    <property type="project" value="UniProtKB-SubCell"/>
</dbReference>
<dbReference type="Proteomes" id="UP000680866">
    <property type="component" value="Chromosome"/>
</dbReference>
<dbReference type="AlphaFoldDB" id="A0A810N6Q1"/>
<dbReference type="PROSITE" id="PS50928">
    <property type="entry name" value="ABC_TM1"/>
    <property type="match status" value="1"/>
</dbReference>
<evidence type="ECO:0000256" key="6">
    <source>
        <dbReference type="SAM" id="MobiDB-lite"/>
    </source>
</evidence>
<feature type="transmembrane region" description="Helical" evidence="5">
    <location>
        <begin position="77"/>
        <end position="99"/>
    </location>
</feature>
<keyword evidence="3 5" id="KW-1133">Transmembrane helix</keyword>
<dbReference type="InterPro" id="IPR035906">
    <property type="entry name" value="MetI-like_sf"/>
</dbReference>
<dbReference type="SUPFAM" id="SSF161098">
    <property type="entry name" value="MetI-like"/>
    <property type="match status" value="1"/>
</dbReference>
<keyword evidence="5" id="KW-0813">Transport</keyword>
<evidence type="ECO:0000256" key="2">
    <source>
        <dbReference type="ARBA" id="ARBA00022692"/>
    </source>
</evidence>
<dbReference type="KEGG" id="pry:Prubr_41360"/>
<dbReference type="EMBL" id="AP023359">
    <property type="protein sequence ID" value="BCJ67115.1"/>
    <property type="molecule type" value="Genomic_DNA"/>
</dbReference>
<feature type="transmembrane region" description="Helical" evidence="5">
    <location>
        <begin position="166"/>
        <end position="186"/>
    </location>
</feature>
<dbReference type="CDD" id="cd06261">
    <property type="entry name" value="TM_PBP2"/>
    <property type="match status" value="1"/>
</dbReference>
<dbReference type="InterPro" id="IPR043429">
    <property type="entry name" value="ArtM/GltK/GlnP/TcyL/YhdX-like"/>
</dbReference>
<reference evidence="8" key="1">
    <citation type="submission" date="2020-08" db="EMBL/GenBank/DDBJ databases">
        <title>Whole genome shotgun sequence of Polymorphospora rubra NBRC 101157.</title>
        <authorList>
            <person name="Komaki H."/>
            <person name="Tamura T."/>
        </authorList>
    </citation>
    <scope>NUCLEOTIDE SEQUENCE</scope>
    <source>
        <strain evidence="8">NBRC 101157</strain>
    </source>
</reference>
<proteinExistence type="inferred from homology"/>
<feature type="transmembrane region" description="Helical" evidence="5">
    <location>
        <begin position="139"/>
        <end position="160"/>
    </location>
</feature>